<dbReference type="InterPro" id="IPR025101">
    <property type="entry name" value="DUF4012"/>
</dbReference>
<dbReference type="Proteomes" id="UP000070620">
    <property type="component" value="Unassembled WGS sequence"/>
</dbReference>
<keyword evidence="2" id="KW-1185">Reference proteome</keyword>
<evidence type="ECO:0000313" key="2">
    <source>
        <dbReference type="Proteomes" id="UP000070620"/>
    </source>
</evidence>
<accession>A0A136PJC5</accession>
<name>A0A136PJC5_9ACTN</name>
<evidence type="ECO:0000313" key="1">
    <source>
        <dbReference type="EMBL" id="KXK58499.1"/>
    </source>
</evidence>
<proteinExistence type="predicted"/>
<evidence type="ECO:0008006" key="3">
    <source>
        <dbReference type="Google" id="ProtNLM"/>
    </source>
</evidence>
<organism evidence="1 2">
    <name type="scientific">Micromonospora rosaria</name>
    <dbReference type="NCBI Taxonomy" id="47874"/>
    <lineage>
        <taxon>Bacteria</taxon>
        <taxon>Bacillati</taxon>
        <taxon>Actinomycetota</taxon>
        <taxon>Actinomycetes</taxon>
        <taxon>Micromonosporales</taxon>
        <taxon>Micromonosporaceae</taxon>
        <taxon>Micromonospora</taxon>
    </lineage>
</organism>
<dbReference type="AlphaFoldDB" id="A0A136PJC5"/>
<gene>
    <name evidence="1" type="ORF">AWW66_29430</name>
</gene>
<reference evidence="1 2" key="1">
    <citation type="submission" date="2016-01" db="EMBL/GenBank/DDBJ databases">
        <title>Whole genome sequence and analysis of Micromonospora rosaria DSM 803, which can produce antibacterial substance rosamicin.</title>
        <authorList>
            <person name="Yang H."/>
            <person name="He X."/>
            <person name="Zhu D."/>
        </authorList>
    </citation>
    <scope>NUCLEOTIDE SEQUENCE [LARGE SCALE GENOMIC DNA]</scope>
    <source>
        <strain evidence="1 2">DSM 803</strain>
    </source>
</reference>
<dbReference type="Pfam" id="PF13196">
    <property type="entry name" value="DUF4012"/>
    <property type="match status" value="1"/>
</dbReference>
<dbReference type="OrthoDB" id="3203519at2"/>
<comment type="caution">
    <text evidence="1">The sequence shown here is derived from an EMBL/GenBank/DDBJ whole genome shotgun (WGS) entry which is preliminary data.</text>
</comment>
<dbReference type="EMBL" id="LRQV01000185">
    <property type="protein sequence ID" value="KXK58499.1"/>
    <property type="molecule type" value="Genomic_DNA"/>
</dbReference>
<protein>
    <recommendedName>
        <fullName evidence="3">DUF4012 domain-containing protein</fullName>
    </recommendedName>
</protein>
<sequence length="595" mass="62970">MAESPAPSGPRSRRRRWARRRRALLGALVVLSLLLLGTGWVGVRGWQARAHLLTAADLAQDLSAQLRAGDTARAQRTLAALQEQTGQARTATGDPAWWLAGHVPYGGDDLAAVRRIAVVIDDLARHAFPPLLQVDLTALLPTGGTLDLIGLRAATGRLAAGDDAIQRNRTVLAGLPADGLLPPVQAALTRLRDEVDGLARLTAVAREGARVLPPLLGADGPRTYLLASQNLAELRATGGMLGAYALIRAEDGRVRIVGQGSAATELRRFDPPVKVLTAEMRQLYADLPGVFPADVNLTPHFPTAARLFREMVRRRTGTTVDGVLAVDPVALSYLLAATGPVAVPGGPKLSAETAVRTLLSDAYLRLDDSAQDTYFASAAAVVFDALFGPDVSLPGVLSAISRSVDERRILFWSARAEEQQVLTPSRLAGVLPEQEDEPTVGVFLNDGTGAKLGYYLNPSAHLTVGECRPDGRRQLRLRLSLHSSAPRTGLTPSVLGPGRNVPPYTVRTLVNVFSPAGGAVLGGRLDGRPVSLGSGVERRRQVVTATVELGPGTSRTLEVDLLTAVGTTVGAADLWHTPTATPWTTQIDPAPACNQ</sequence>